<proteinExistence type="predicted"/>
<organism evidence="3 4">
    <name type="scientific">Sediminibacillus albus</name>
    <dbReference type="NCBI Taxonomy" id="407036"/>
    <lineage>
        <taxon>Bacteria</taxon>
        <taxon>Bacillati</taxon>
        <taxon>Bacillota</taxon>
        <taxon>Bacilli</taxon>
        <taxon>Bacillales</taxon>
        <taxon>Bacillaceae</taxon>
        <taxon>Sediminibacillus</taxon>
    </lineage>
</organism>
<gene>
    <name evidence="3" type="ORF">SAMN05216243_0700</name>
</gene>
<name>A0A1G8WCJ1_9BACI</name>
<keyword evidence="4" id="KW-1185">Reference proteome</keyword>
<protein>
    <recommendedName>
        <fullName evidence="5">Zinc-ribbon domain-containing protein</fullName>
    </recommendedName>
</protein>
<evidence type="ECO:0000256" key="1">
    <source>
        <dbReference type="SAM" id="Coils"/>
    </source>
</evidence>
<evidence type="ECO:0000256" key="2">
    <source>
        <dbReference type="SAM" id="Phobius"/>
    </source>
</evidence>
<sequence>MLHCPYCGSKTKEDELFCIQCGKKLPEDRYERIPQSKYNSRVWYLPAIAFTVSLIAIGFYYFHLEHQTDQAKEAFKEGEESALEGEFNEALVQFSNALSENANFPAAQENKEFMQVALRSKLDLKQAQDYASENKYQKSLEKINEAEDNLKIYNGEAVDLIISEVVAQRKEIQLSQLKEEMEEDPAIEKLKTLLWQAEGINSRESDTIAKAIRKQIISYIFSTANEQLAQKQFSNARDIVEEGLNYVPESDKLLSLQTTIEKEKTAFETEQQQRIEQAVTAAEKEKTQNENDAVEMLKAKLSQDDQENIVIIGRLKSIATVPINSISVEYSVLNGEGRELFSNEVYVYPDTLYPGEEGKFEFTHYDTKASTDSSSIKIEKIKWLLE</sequence>
<keyword evidence="2" id="KW-0472">Membrane</keyword>
<dbReference type="OrthoDB" id="1822804at2"/>
<dbReference type="AlphaFoldDB" id="A0A1G8WCJ1"/>
<dbReference type="EMBL" id="FNFL01000001">
    <property type="protein sequence ID" value="SDJ75921.1"/>
    <property type="molecule type" value="Genomic_DNA"/>
</dbReference>
<evidence type="ECO:0000313" key="4">
    <source>
        <dbReference type="Proteomes" id="UP000198694"/>
    </source>
</evidence>
<dbReference type="InterPro" id="IPR023365">
    <property type="entry name" value="Sortase_dom-sf"/>
</dbReference>
<accession>A0A1G8WCJ1</accession>
<feature type="coiled-coil region" evidence="1">
    <location>
        <begin position="272"/>
        <end position="304"/>
    </location>
</feature>
<keyword evidence="2" id="KW-0812">Transmembrane</keyword>
<evidence type="ECO:0008006" key="5">
    <source>
        <dbReference type="Google" id="ProtNLM"/>
    </source>
</evidence>
<dbReference type="Gene3D" id="2.40.260.10">
    <property type="entry name" value="Sortase"/>
    <property type="match status" value="1"/>
</dbReference>
<feature type="transmembrane region" description="Helical" evidence="2">
    <location>
        <begin position="42"/>
        <end position="62"/>
    </location>
</feature>
<keyword evidence="2" id="KW-1133">Transmembrane helix</keyword>
<dbReference type="Proteomes" id="UP000198694">
    <property type="component" value="Unassembled WGS sequence"/>
</dbReference>
<reference evidence="3 4" key="1">
    <citation type="submission" date="2016-10" db="EMBL/GenBank/DDBJ databases">
        <authorList>
            <person name="de Groot N.N."/>
        </authorList>
    </citation>
    <scope>NUCLEOTIDE SEQUENCE [LARGE SCALE GENOMIC DNA]</scope>
    <source>
        <strain evidence="3 4">CGMCC 1.6502</strain>
    </source>
</reference>
<dbReference type="RefSeq" id="WP_093211094.1">
    <property type="nucleotide sequence ID" value="NZ_FNFL01000001.1"/>
</dbReference>
<evidence type="ECO:0000313" key="3">
    <source>
        <dbReference type="EMBL" id="SDJ75921.1"/>
    </source>
</evidence>
<keyword evidence="1" id="KW-0175">Coiled coil</keyword>